<keyword evidence="4" id="KW-1185">Reference proteome</keyword>
<evidence type="ECO:0000256" key="1">
    <source>
        <dbReference type="SAM" id="Coils"/>
    </source>
</evidence>
<dbReference type="Proteomes" id="UP000005666">
    <property type="component" value="Chromosome 1"/>
</dbReference>
<evidence type="ECO:0000313" key="3">
    <source>
        <dbReference type="EMBL" id="CCE61158.1"/>
    </source>
</evidence>
<feature type="compositionally biased region" description="Basic and acidic residues" evidence="2">
    <location>
        <begin position="62"/>
        <end position="80"/>
    </location>
</feature>
<evidence type="ECO:0000256" key="2">
    <source>
        <dbReference type="SAM" id="MobiDB-lite"/>
    </source>
</evidence>
<proteinExistence type="predicted"/>
<dbReference type="HOGENOM" id="CLU_385508_0_0_1"/>
<reference evidence="3 4" key="1">
    <citation type="journal article" date="2011" name="Proc. Natl. Acad. Sci. U.S.A.">
        <title>Evolutionary erosion of yeast sex chromosomes by mating-type switching accidents.</title>
        <authorList>
            <person name="Gordon J.L."/>
            <person name="Armisen D."/>
            <person name="Proux-Wera E."/>
            <person name="Oheigeartaigh S.S."/>
            <person name="Byrne K.P."/>
            <person name="Wolfe K.H."/>
        </authorList>
    </citation>
    <scope>NUCLEOTIDE SEQUENCE [LARGE SCALE GENOMIC DNA]</scope>
    <source>
        <strain evidence="4">ATCC 24235 / CBS 4417 / NBRC 1672 / NRRL Y-8282 / UCD 70-5</strain>
    </source>
</reference>
<feature type="compositionally biased region" description="Polar residues" evidence="2">
    <location>
        <begin position="23"/>
        <end position="39"/>
    </location>
</feature>
<dbReference type="AlphaFoldDB" id="G8BMN0"/>
<dbReference type="STRING" id="1071381.G8BMN0"/>
<name>G8BMN0_TETPH</name>
<feature type="coiled-coil region" evidence="1">
    <location>
        <begin position="395"/>
        <end position="429"/>
    </location>
</feature>
<dbReference type="OMA" id="HISYMRS"/>
<feature type="region of interest" description="Disordered" evidence="2">
    <location>
        <begin position="1"/>
        <end position="89"/>
    </location>
</feature>
<gene>
    <name evidence="3" type="primary">TPHA0A00730</name>
    <name evidence="3" type="ordered locus">TPHA_0A00730</name>
</gene>
<accession>G8BMN0</accession>
<organism evidence="3 4">
    <name type="scientific">Tetrapisispora phaffii (strain ATCC 24235 / CBS 4417 / NBRC 1672 / NRRL Y-8282 / UCD 70-5)</name>
    <name type="common">Yeast</name>
    <name type="synonym">Fabospora phaffii</name>
    <dbReference type="NCBI Taxonomy" id="1071381"/>
    <lineage>
        <taxon>Eukaryota</taxon>
        <taxon>Fungi</taxon>
        <taxon>Dikarya</taxon>
        <taxon>Ascomycota</taxon>
        <taxon>Saccharomycotina</taxon>
        <taxon>Saccharomycetes</taxon>
        <taxon>Saccharomycetales</taxon>
        <taxon>Saccharomycetaceae</taxon>
        <taxon>Tetrapisispora</taxon>
    </lineage>
</organism>
<protein>
    <submittedName>
        <fullName evidence="3">Uncharacterized protein</fullName>
    </submittedName>
</protein>
<feature type="compositionally biased region" description="Basic residues" evidence="2">
    <location>
        <begin position="50"/>
        <end position="61"/>
    </location>
</feature>
<evidence type="ECO:0000313" key="4">
    <source>
        <dbReference type="Proteomes" id="UP000005666"/>
    </source>
</evidence>
<dbReference type="RefSeq" id="XP_003683592.1">
    <property type="nucleotide sequence ID" value="XM_003683544.1"/>
</dbReference>
<dbReference type="eggNOG" id="ENOG502RZS3">
    <property type="taxonomic scope" value="Eukaryota"/>
</dbReference>
<dbReference type="KEGG" id="tpf:TPHA_0A00730"/>
<keyword evidence="1" id="KW-0175">Coiled coil</keyword>
<feature type="coiled-coil region" evidence="1">
    <location>
        <begin position="491"/>
        <end position="525"/>
    </location>
</feature>
<feature type="compositionally biased region" description="Low complexity" evidence="2">
    <location>
        <begin position="1"/>
        <end position="22"/>
    </location>
</feature>
<dbReference type="OrthoDB" id="4064247at2759"/>
<feature type="compositionally biased region" description="Basic and acidic residues" evidence="2">
    <location>
        <begin position="40"/>
        <end position="49"/>
    </location>
</feature>
<dbReference type="GeneID" id="11532258"/>
<sequence>MSSQQVNCDVGVADNVNDNNNVLTSVSYNENQSSGNLKESQFDKSEKKTGRTHRGWLRRSRGRSENFETTKSIKDDDTQKNENSIESDTEDIDINDCKFNGSGTFRSRLQAIFKSNVDLSTKKPGTKSSTNLDKLNVLQSQDLNASESEHTSSRWKYRLRNHQDSLSQISLSRSTTLNRDAINDLSNAEKVIEMQELDKSLDNDKRFEDEVFLNEIQRKTTLNQLKDNVQSECSKSNTNSISDIGKVVARNTDNDDDVADLQSNSSSIERAAIVKEKCENIFSPADYKMGSNIQYESPITPSEGTVEKSYKHVFETPRQFSIINPDFDNIIVENNSNVNKTLEFLFKILKAPEKSIVNQDSHLESKTPTLNNVLTELSNLIVIKLKEDERLQRNRDSSEHLVRRLECDVSNLERDLKSRNDQITNLLDSRAELENCIDKVKNVMDDILKCKSISRVDDTKVSSQGILEMLPTFYDSITTVLDDYGKLQIEYDSISNKSQDIQNECKNLILELETSQEKVLSLESKLSESTKLQAETFRRHSHSHALPLLRRTNEKLQIDYQRERSKVLELRKEHKNKDKFLKAYEIYRTESLQFMIYLMHSFRSFATDESIVEYDNHVKSLNEFYFNSNIVKEAGEREIEIKCQKFTNDVTSFYQEVAKSKFLDQLLEKYLSFMLSNEFLSTKITGLRRQNQDYEIYANHLLEKLNDVTTHFQSEKN</sequence>
<dbReference type="EMBL" id="HE612856">
    <property type="protein sequence ID" value="CCE61158.1"/>
    <property type="molecule type" value="Genomic_DNA"/>
</dbReference>